<evidence type="ECO:0008006" key="6">
    <source>
        <dbReference type="Google" id="ProtNLM"/>
    </source>
</evidence>
<dbReference type="GO" id="GO:0006508">
    <property type="term" value="P:proteolysis"/>
    <property type="evidence" value="ECO:0007669"/>
    <property type="project" value="InterPro"/>
</dbReference>
<dbReference type="Pfam" id="PF01523">
    <property type="entry name" value="PmbA_TldD_1st"/>
    <property type="match status" value="1"/>
</dbReference>
<dbReference type="Gene3D" id="3.30.2290.10">
    <property type="entry name" value="PmbA/TldD superfamily"/>
    <property type="match status" value="1"/>
</dbReference>
<evidence type="ECO:0000313" key="5">
    <source>
        <dbReference type="Proteomes" id="UP000248557"/>
    </source>
</evidence>
<dbReference type="EMBL" id="NGJK01000080">
    <property type="protein sequence ID" value="RAP02657.1"/>
    <property type="molecule type" value="Genomic_DNA"/>
</dbReference>
<dbReference type="InterPro" id="IPR035068">
    <property type="entry name" value="TldD/PmbA_N"/>
</dbReference>
<sequence>MNQLLDTILDKVNKQVDHAEIYMERNESVDVDILNDKVNHAKEENVLGIGIRIIKNQRQGFAYTTNLNKIDETIKQAINNSKLNQIDENISIIDSNKKYTKIDGLYDKQLENVDLQEFIDYSKTLIDLVKEKKCNPTAGGCGVGINKVNLVNSNGVDVSEESTSCGASVSVNVADNDVVSSAYYYDIRHDKNIDLELIAEKSTKLALDSRNAKPTTTRNATVVLDHTATVSLLNTFFSALNSENKQRNRSKFKDELNKQVTSSNFTLTDDGTIPGALCSSIADDEGTPTEKTTLIEDGILKNFIYDTYHANKDELDLSTTANAVRAGYKSTPTVGFTNLKLDFNDKLAISDITDGIIVDSVMGAHTANPITGDFSVEALNSFEIKKGSIENPIKKVMISGNIFDIMMDVKALEGDIRQIGSCITPKIVADNLRIIG</sequence>
<accession>A0A328Q2Z9</accession>
<dbReference type="GO" id="GO:0008237">
    <property type="term" value="F:metallopeptidase activity"/>
    <property type="evidence" value="ECO:0007669"/>
    <property type="project" value="InterPro"/>
</dbReference>
<dbReference type="Pfam" id="PF19289">
    <property type="entry name" value="PmbA_TldD_3rd"/>
    <property type="match status" value="1"/>
</dbReference>
<dbReference type="InterPro" id="IPR047657">
    <property type="entry name" value="PmbA"/>
</dbReference>
<dbReference type="InterPro" id="IPR002510">
    <property type="entry name" value="Metalloprtase-TldD/E_N"/>
</dbReference>
<dbReference type="RefSeq" id="WP_112149702.1">
    <property type="nucleotide sequence ID" value="NZ_NGJK01000080.1"/>
</dbReference>
<evidence type="ECO:0000259" key="1">
    <source>
        <dbReference type="Pfam" id="PF01523"/>
    </source>
</evidence>
<evidence type="ECO:0000313" key="4">
    <source>
        <dbReference type="EMBL" id="RAP02657.1"/>
    </source>
</evidence>
<dbReference type="InterPro" id="IPR045570">
    <property type="entry name" value="Metalloprtase-TldD/E_cen_dom"/>
</dbReference>
<dbReference type="PANTHER" id="PTHR43421:SF1">
    <property type="entry name" value="METALLOPROTEASE PMBA"/>
    <property type="match status" value="1"/>
</dbReference>
<dbReference type="Pfam" id="PF19290">
    <property type="entry name" value="PmbA_TldD_2nd"/>
    <property type="match status" value="1"/>
</dbReference>
<dbReference type="InterPro" id="IPR036059">
    <property type="entry name" value="TldD/PmbA_sf"/>
</dbReference>
<organism evidence="4 5">
    <name type="scientific">Methanosphaera stadtmanae</name>
    <dbReference type="NCBI Taxonomy" id="2317"/>
    <lineage>
        <taxon>Archaea</taxon>
        <taxon>Methanobacteriati</taxon>
        <taxon>Methanobacteriota</taxon>
        <taxon>Methanomada group</taxon>
        <taxon>Methanobacteria</taxon>
        <taxon>Methanobacteriales</taxon>
        <taxon>Methanobacteriaceae</taxon>
        <taxon>Methanosphaera</taxon>
    </lineage>
</organism>
<dbReference type="PANTHER" id="PTHR43421">
    <property type="entry name" value="METALLOPROTEASE PMBA"/>
    <property type="match status" value="1"/>
</dbReference>
<comment type="caution">
    <text evidence="4">The sequence shown here is derived from an EMBL/GenBank/DDBJ whole genome shotgun (WGS) entry which is preliminary data.</text>
</comment>
<evidence type="ECO:0000259" key="3">
    <source>
        <dbReference type="Pfam" id="PF19290"/>
    </source>
</evidence>
<evidence type="ECO:0000259" key="2">
    <source>
        <dbReference type="Pfam" id="PF19289"/>
    </source>
</evidence>
<gene>
    <name evidence="4" type="ORF">CA615_06390</name>
</gene>
<name>A0A328Q2Z9_9EURY</name>
<proteinExistence type="predicted"/>
<feature type="domain" description="Metalloprotease TldD/E C-terminal" evidence="2">
    <location>
        <begin position="218"/>
        <end position="436"/>
    </location>
</feature>
<feature type="domain" description="Metalloprotease TldD/E N-terminal" evidence="1">
    <location>
        <begin position="19"/>
        <end position="80"/>
    </location>
</feature>
<dbReference type="SUPFAM" id="SSF111283">
    <property type="entry name" value="Putative modulator of DNA gyrase, PmbA/TldD"/>
    <property type="match status" value="1"/>
</dbReference>
<dbReference type="AlphaFoldDB" id="A0A328Q2Z9"/>
<reference evidence="4 5" key="1">
    <citation type="submission" date="2017-05" db="EMBL/GenBank/DDBJ databases">
        <title>Host range expansion of the Methanosphaera genus to humans and monogastric animals involves recent and extensive reduction in genome content.</title>
        <authorList>
            <person name="Hoedt E.C."/>
            <person name="Volmer J.G."/>
            <person name="Parks D.H."/>
            <person name="Rosewarne C.P."/>
            <person name="Denman S.E."/>
            <person name="Mcsweeney C.S."/>
            <person name="O Cuiv P."/>
            <person name="Hugenholtz P."/>
            <person name="Tyson G.W."/>
            <person name="Morrison M."/>
        </authorList>
    </citation>
    <scope>NUCLEOTIDE SEQUENCE [LARGE SCALE GENOMIC DNA]</scope>
    <source>
        <strain evidence="4 5">PA5</strain>
    </source>
</reference>
<dbReference type="Proteomes" id="UP000248557">
    <property type="component" value="Unassembled WGS sequence"/>
</dbReference>
<feature type="domain" description="Metalloprotease TldD/E central" evidence="3">
    <location>
        <begin position="110"/>
        <end position="209"/>
    </location>
</feature>
<protein>
    <recommendedName>
        <fullName evidence="6">PmbA</fullName>
    </recommendedName>
</protein>
<dbReference type="InterPro" id="IPR045569">
    <property type="entry name" value="Metalloprtase-TldD/E_C"/>
</dbReference>
<dbReference type="GO" id="GO:0005829">
    <property type="term" value="C:cytosol"/>
    <property type="evidence" value="ECO:0007669"/>
    <property type="project" value="TreeGrafter"/>
</dbReference>